<accession>A0ABR2MQ32</accession>
<gene>
    <name evidence="1" type="ORF">KSP40_PGU010020</name>
</gene>
<dbReference type="EMBL" id="JBBWWR010000006">
    <property type="protein sequence ID" value="KAK8965571.1"/>
    <property type="molecule type" value="Genomic_DNA"/>
</dbReference>
<name>A0ABR2MQ32_9ASPA</name>
<evidence type="ECO:0000313" key="1">
    <source>
        <dbReference type="EMBL" id="KAK8965571.1"/>
    </source>
</evidence>
<evidence type="ECO:0000313" key="2">
    <source>
        <dbReference type="Proteomes" id="UP001412067"/>
    </source>
</evidence>
<proteinExistence type="predicted"/>
<dbReference type="Proteomes" id="UP001412067">
    <property type="component" value="Unassembled WGS sequence"/>
</dbReference>
<organism evidence="1 2">
    <name type="scientific">Platanthera guangdongensis</name>
    <dbReference type="NCBI Taxonomy" id="2320717"/>
    <lineage>
        <taxon>Eukaryota</taxon>
        <taxon>Viridiplantae</taxon>
        <taxon>Streptophyta</taxon>
        <taxon>Embryophyta</taxon>
        <taxon>Tracheophyta</taxon>
        <taxon>Spermatophyta</taxon>
        <taxon>Magnoliopsida</taxon>
        <taxon>Liliopsida</taxon>
        <taxon>Asparagales</taxon>
        <taxon>Orchidaceae</taxon>
        <taxon>Orchidoideae</taxon>
        <taxon>Orchideae</taxon>
        <taxon>Orchidinae</taxon>
        <taxon>Platanthera</taxon>
    </lineage>
</organism>
<comment type="caution">
    <text evidence="1">The sequence shown here is derived from an EMBL/GenBank/DDBJ whole genome shotgun (WGS) entry which is preliminary data.</text>
</comment>
<keyword evidence="2" id="KW-1185">Reference proteome</keyword>
<sequence>MSISLKASSIPQSPVRNHRIQQKRQVFLGSYLDYINQMLLEEDMDYDMLQTHPYLKATEKPFYESAIPSFA</sequence>
<protein>
    <submittedName>
        <fullName evidence="1">Uncharacterized protein</fullName>
    </submittedName>
</protein>
<reference evidence="1 2" key="1">
    <citation type="journal article" date="2022" name="Nat. Plants">
        <title>Genomes of leafy and leafless Platanthera orchids illuminate the evolution of mycoheterotrophy.</title>
        <authorList>
            <person name="Li M.H."/>
            <person name="Liu K.W."/>
            <person name="Li Z."/>
            <person name="Lu H.C."/>
            <person name="Ye Q.L."/>
            <person name="Zhang D."/>
            <person name="Wang J.Y."/>
            <person name="Li Y.F."/>
            <person name="Zhong Z.M."/>
            <person name="Liu X."/>
            <person name="Yu X."/>
            <person name="Liu D.K."/>
            <person name="Tu X.D."/>
            <person name="Liu B."/>
            <person name="Hao Y."/>
            <person name="Liao X.Y."/>
            <person name="Jiang Y.T."/>
            <person name="Sun W.H."/>
            <person name="Chen J."/>
            <person name="Chen Y.Q."/>
            <person name="Ai Y."/>
            <person name="Zhai J.W."/>
            <person name="Wu S.S."/>
            <person name="Zhou Z."/>
            <person name="Hsiao Y.Y."/>
            <person name="Wu W.L."/>
            <person name="Chen Y.Y."/>
            <person name="Lin Y.F."/>
            <person name="Hsu J.L."/>
            <person name="Li C.Y."/>
            <person name="Wang Z.W."/>
            <person name="Zhao X."/>
            <person name="Zhong W.Y."/>
            <person name="Ma X.K."/>
            <person name="Ma L."/>
            <person name="Huang J."/>
            <person name="Chen G.Z."/>
            <person name="Huang M.Z."/>
            <person name="Huang L."/>
            <person name="Peng D.H."/>
            <person name="Luo Y.B."/>
            <person name="Zou S.Q."/>
            <person name="Chen S.P."/>
            <person name="Lan S."/>
            <person name="Tsai W.C."/>
            <person name="Van de Peer Y."/>
            <person name="Liu Z.J."/>
        </authorList>
    </citation>
    <scope>NUCLEOTIDE SEQUENCE [LARGE SCALE GENOMIC DNA]</scope>
    <source>
        <strain evidence="1">Lor288</strain>
    </source>
</reference>